<dbReference type="InterPro" id="IPR016558">
    <property type="entry name" value="DNA_primase_lsu_euk"/>
</dbReference>
<dbReference type="PANTHER" id="PTHR10537">
    <property type="entry name" value="DNA PRIMASE LARGE SUBUNIT"/>
    <property type="match status" value="1"/>
</dbReference>
<keyword evidence="4" id="KW-0639">Primosome</keyword>
<accession>A0AB34JY40</accession>
<keyword evidence="9" id="KW-0238">DNA-binding</keyword>
<keyword evidence="8" id="KW-0411">Iron-sulfur</keyword>
<sequence>MSVAIGTDAGRDNQALNAIALGRQAGFTGQEANSIAIGNASGSTLGERSIAIGIGSGVNAEADSVALGPYAGGITQESRSVAIGASAAFDNQGTLAVAVGYLAGTSLQSTGGVCIGAYSGRYGQGTKSVAIGYDAGRQDQQYDSVARAKAIPVRLLPSAAPRGEAGELRALLETMRMELSESKRTAEKLQMQLDRQAMEGSSAGAADGLPTDEVLRLQHQNRLLRMSLLMHRVMGVRHVQRATTRRIATEPQGDRLSALNMYMTPPIESLSLTEFEEFAFDRLRLLSTIDMARAKGVKGEQMNKLIQKALRDYMPSTPNGLRKDQYSHFILRLAYCRSEDLRRWFLQNETELFRYRFVHNPPADLDAWLTQHNLQYEAISRDEAAEFSDKLTQTSLARSRFEDRDHPATPSDKQDHYKVPFEEVLDLVRQRRVFIHDGFAYVPASDLVSIVTTRVRAHLSKQLSTHARAWPALQEEEAERLATFLETLATQYVGHDYGQPKTGTKVSLPEIPLLAKRSMPLCMANMHSKLVETHHLKHSARNQLGLFLKGIGLSVEESMAYWRSEFTKTMPADKWQKEYAYGIRYIYGLEGKRQDWSPHSCMKVISAPGANAAAGEHHGCPFKNFDENQLKATLQQMSIGSSDVSFILDKVRGQHFQVACGKYFEAKHKGTTLIEVEMGGISHPNQYFEESMKFHAPKGEKQEAPSASQPALAESERPAEVDASAELLALAT</sequence>
<evidence type="ECO:0000256" key="5">
    <source>
        <dbReference type="ARBA" id="ARBA00022705"/>
    </source>
</evidence>
<evidence type="ECO:0000256" key="3">
    <source>
        <dbReference type="ARBA" id="ARBA00022485"/>
    </source>
</evidence>
<feature type="coiled-coil region" evidence="10">
    <location>
        <begin position="172"/>
        <end position="199"/>
    </location>
</feature>
<keyword evidence="7" id="KW-0408">Iron</keyword>
<dbReference type="AlphaFoldDB" id="A0AB34JY40"/>
<gene>
    <name evidence="13" type="ORF">AB1Y20_020671</name>
</gene>
<feature type="region of interest" description="Disordered" evidence="11">
    <location>
        <begin position="695"/>
        <end position="720"/>
    </location>
</feature>
<dbReference type="InterPro" id="IPR058560">
    <property type="entry name" value="DNA_primase_C"/>
</dbReference>
<keyword evidence="3" id="KW-0004">4Fe-4S</keyword>
<dbReference type="InterPro" id="IPR011049">
    <property type="entry name" value="Serralysin-like_metalloprot_C"/>
</dbReference>
<evidence type="ECO:0000256" key="2">
    <source>
        <dbReference type="ARBA" id="ARBA00010564"/>
    </source>
</evidence>
<dbReference type="Proteomes" id="UP001515480">
    <property type="component" value="Unassembled WGS sequence"/>
</dbReference>
<dbReference type="Gene3D" id="2.150.10.10">
    <property type="entry name" value="Serralysin-like metalloprotease, C-terminal"/>
    <property type="match status" value="1"/>
</dbReference>
<dbReference type="Pfam" id="PF26466">
    <property type="entry name" value="DNA_primase_lrg_N"/>
    <property type="match status" value="1"/>
</dbReference>
<dbReference type="EMBL" id="JBGBPQ010000004">
    <property type="protein sequence ID" value="KAL1525836.1"/>
    <property type="molecule type" value="Genomic_DNA"/>
</dbReference>
<dbReference type="CDD" id="cd07322">
    <property type="entry name" value="PriL_PriS_Eukaryotic"/>
    <property type="match status" value="1"/>
</dbReference>
<dbReference type="SUPFAM" id="SSF101967">
    <property type="entry name" value="Adhesin YadA, collagen-binding domain"/>
    <property type="match status" value="1"/>
</dbReference>
<comment type="cofactor">
    <cofactor evidence="1">
        <name>[4Fe-4S] cluster</name>
        <dbReference type="ChEBI" id="CHEBI:49883"/>
    </cofactor>
</comment>
<dbReference type="GO" id="GO:0005658">
    <property type="term" value="C:alpha DNA polymerase:primase complex"/>
    <property type="evidence" value="ECO:0007669"/>
    <property type="project" value="UniProtKB-ARBA"/>
</dbReference>
<evidence type="ECO:0000256" key="4">
    <source>
        <dbReference type="ARBA" id="ARBA00022515"/>
    </source>
</evidence>
<dbReference type="GO" id="GO:0003677">
    <property type="term" value="F:DNA binding"/>
    <property type="evidence" value="ECO:0007669"/>
    <property type="project" value="UniProtKB-KW"/>
</dbReference>
<evidence type="ECO:0000259" key="12">
    <source>
        <dbReference type="Pfam" id="PF04104"/>
    </source>
</evidence>
<dbReference type="InterPro" id="IPR007238">
    <property type="entry name" value="DNA_primase_lsu_euk/arc"/>
</dbReference>
<evidence type="ECO:0000256" key="10">
    <source>
        <dbReference type="SAM" id="Coils"/>
    </source>
</evidence>
<organism evidence="13 14">
    <name type="scientific">Prymnesium parvum</name>
    <name type="common">Toxic golden alga</name>
    <dbReference type="NCBI Taxonomy" id="97485"/>
    <lineage>
        <taxon>Eukaryota</taxon>
        <taxon>Haptista</taxon>
        <taxon>Haptophyta</taxon>
        <taxon>Prymnesiophyceae</taxon>
        <taxon>Prymnesiales</taxon>
        <taxon>Prymnesiaceae</taxon>
        <taxon>Prymnesium</taxon>
    </lineage>
</organism>
<reference evidence="13 14" key="1">
    <citation type="journal article" date="2024" name="Science">
        <title>Giant polyketide synthase enzymes in the biosynthesis of giant marine polyether toxins.</title>
        <authorList>
            <person name="Fallon T.R."/>
            <person name="Shende V.V."/>
            <person name="Wierzbicki I.H."/>
            <person name="Pendleton A.L."/>
            <person name="Watervoot N.F."/>
            <person name="Auber R.P."/>
            <person name="Gonzalez D.J."/>
            <person name="Wisecaver J.H."/>
            <person name="Moore B.S."/>
        </authorList>
    </citation>
    <scope>NUCLEOTIDE SEQUENCE [LARGE SCALE GENOMIC DNA]</scope>
    <source>
        <strain evidence="13 14">12B1</strain>
    </source>
</reference>
<dbReference type="Pfam" id="PF04104">
    <property type="entry name" value="DNA_primase_lrg"/>
    <property type="match status" value="1"/>
</dbReference>
<evidence type="ECO:0000313" key="13">
    <source>
        <dbReference type="EMBL" id="KAL1525836.1"/>
    </source>
</evidence>
<evidence type="ECO:0000313" key="14">
    <source>
        <dbReference type="Proteomes" id="UP001515480"/>
    </source>
</evidence>
<evidence type="ECO:0000256" key="11">
    <source>
        <dbReference type="SAM" id="MobiDB-lite"/>
    </source>
</evidence>
<evidence type="ECO:0000256" key="1">
    <source>
        <dbReference type="ARBA" id="ARBA00001966"/>
    </source>
</evidence>
<evidence type="ECO:0000256" key="8">
    <source>
        <dbReference type="ARBA" id="ARBA00023014"/>
    </source>
</evidence>
<keyword evidence="14" id="KW-1185">Reference proteome</keyword>
<protein>
    <recommendedName>
        <fullName evidence="12">DNA primase large subunit C-terminal domain-containing protein</fullName>
    </recommendedName>
</protein>
<keyword evidence="5" id="KW-0235">DNA replication</keyword>
<keyword evidence="10" id="KW-0175">Coiled coil</keyword>
<feature type="domain" description="DNA primase large subunit C-terminal" evidence="12">
    <location>
        <begin position="514"/>
        <end position="688"/>
    </location>
</feature>
<dbReference type="GO" id="GO:0006269">
    <property type="term" value="P:DNA replication, synthesis of primer"/>
    <property type="evidence" value="ECO:0007669"/>
    <property type="project" value="UniProtKB-KW"/>
</dbReference>
<evidence type="ECO:0000256" key="9">
    <source>
        <dbReference type="ARBA" id="ARBA00023125"/>
    </source>
</evidence>
<evidence type="ECO:0000256" key="6">
    <source>
        <dbReference type="ARBA" id="ARBA00022723"/>
    </source>
</evidence>
<comment type="similarity">
    <text evidence="2">Belongs to the eukaryotic-type primase large subunit family.</text>
</comment>
<dbReference type="PANTHER" id="PTHR10537:SF3">
    <property type="entry name" value="DNA PRIMASE LARGE SUBUNIT"/>
    <property type="match status" value="1"/>
</dbReference>
<proteinExistence type="inferred from homology"/>
<dbReference type="Gene3D" id="1.20.930.80">
    <property type="match status" value="1"/>
</dbReference>
<name>A0AB34JY40_PRYPA</name>
<evidence type="ECO:0000256" key="7">
    <source>
        <dbReference type="ARBA" id="ARBA00023004"/>
    </source>
</evidence>
<keyword evidence="6" id="KW-0479">Metal-binding</keyword>
<dbReference type="GO" id="GO:0051539">
    <property type="term" value="F:4 iron, 4 sulfur cluster binding"/>
    <property type="evidence" value="ECO:0007669"/>
    <property type="project" value="UniProtKB-KW"/>
</dbReference>
<comment type="caution">
    <text evidence="13">The sequence shown here is derived from an EMBL/GenBank/DDBJ whole genome shotgun (WGS) entry which is preliminary data.</text>
</comment>
<dbReference type="GO" id="GO:0046872">
    <property type="term" value="F:metal ion binding"/>
    <property type="evidence" value="ECO:0007669"/>
    <property type="project" value="UniProtKB-KW"/>
</dbReference>
<dbReference type="GO" id="GO:0006270">
    <property type="term" value="P:DNA replication initiation"/>
    <property type="evidence" value="ECO:0007669"/>
    <property type="project" value="TreeGrafter"/>
</dbReference>